<feature type="transmembrane region" description="Helical" evidence="1">
    <location>
        <begin position="171"/>
        <end position="191"/>
    </location>
</feature>
<dbReference type="AlphaFoldDB" id="A0A1N6JFT3"/>
<evidence type="ECO:0000256" key="1">
    <source>
        <dbReference type="SAM" id="Phobius"/>
    </source>
</evidence>
<evidence type="ECO:0008006" key="5">
    <source>
        <dbReference type="Google" id="ProtNLM"/>
    </source>
</evidence>
<name>A0A1N6JFT3_9BACT</name>
<keyword evidence="2" id="KW-0732">Signal</keyword>
<feature type="chain" id="PRO_5012545907" description="Oxygen tolerance" evidence="2">
    <location>
        <begin position="25"/>
        <end position="332"/>
    </location>
</feature>
<keyword evidence="1" id="KW-1133">Transmembrane helix</keyword>
<evidence type="ECO:0000256" key="2">
    <source>
        <dbReference type="SAM" id="SignalP"/>
    </source>
</evidence>
<protein>
    <recommendedName>
        <fullName evidence="5">Oxygen tolerance</fullName>
    </recommendedName>
</protein>
<keyword evidence="1" id="KW-0472">Membrane</keyword>
<keyword evidence="1" id="KW-0812">Transmembrane</keyword>
<evidence type="ECO:0000313" key="3">
    <source>
        <dbReference type="EMBL" id="SIO42966.1"/>
    </source>
</evidence>
<gene>
    <name evidence="3" type="ORF">SAMN04488055_3953</name>
</gene>
<proteinExistence type="predicted"/>
<organism evidence="3 4">
    <name type="scientific">Chitinophaga niabensis</name>
    <dbReference type="NCBI Taxonomy" id="536979"/>
    <lineage>
        <taxon>Bacteria</taxon>
        <taxon>Pseudomonadati</taxon>
        <taxon>Bacteroidota</taxon>
        <taxon>Chitinophagia</taxon>
        <taxon>Chitinophagales</taxon>
        <taxon>Chitinophagaceae</taxon>
        <taxon>Chitinophaga</taxon>
    </lineage>
</organism>
<accession>A0A1N6JFT3</accession>
<dbReference type="STRING" id="536979.SAMN04488055_3953"/>
<dbReference type="EMBL" id="FSRA01000002">
    <property type="protein sequence ID" value="SIO42966.1"/>
    <property type="molecule type" value="Genomic_DNA"/>
</dbReference>
<keyword evidence="4" id="KW-1185">Reference proteome</keyword>
<evidence type="ECO:0000313" key="4">
    <source>
        <dbReference type="Proteomes" id="UP000185003"/>
    </source>
</evidence>
<dbReference type="Proteomes" id="UP000185003">
    <property type="component" value="Unassembled WGS sequence"/>
</dbReference>
<feature type="signal peptide" evidence="2">
    <location>
        <begin position="1"/>
        <end position="24"/>
    </location>
</feature>
<dbReference type="OrthoDB" id="9807384at2"/>
<reference evidence="3 4" key="1">
    <citation type="submission" date="2016-11" db="EMBL/GenBank/DDBJ databases">
        <authorList>
            <person name="Jaros S."/>
            <person name="Januszkiewicz K."/>
            <person name="Wedrychowicz H."/>
        </authorList>
    </citation>
    <scope>NUCLEOTIDE SEQUENCE [LARGE SCALE GENOMIC DNA]</scope>
    <source>
        <strain evidence="3 4">DSM 24787</strain>
    </source>
</reference>
<sequence>MKVKKNIFVYTLLGCLLATTQLFAQEQYQDYFKVKAIPDTTQIRIGEPIRLEITAKVMIYALKGANLKVVFPNLPDSLNHIEITDRTQLDTSGSNEQQKLFKQIITLTSFDSGRWEMPPMKFEVFSVTDGSYDSVFTEPFFIDVNTVPVDTTKAFKPIKALRSVGWNILDYWPYLLACLALSAAIVLYFVFWHKKRKPAVVAPPARPAKAPYQLAMEQLELLEKEKPWNSDVKLYYTQLTDILRQYFEQQFHIAALEQTSAELMQNIKPVTVLNQQRDKLQSILTLADLAKFAKLQPSPQEHEDCLRKAIAVVEWTKPSAVAAEQPASNSTN</sequence>